<evidence type="ECO:0000256" key="1">
    <source>
        <dbReference type="SAM" id="Coils"/>
    </source>
</evidence>
<evidence type="ECO:0000259" key="3">
    <source>
        <dbReference type="Pfam" id="PF05050"/>
    </source>
</evidence>
<keyword evidence="6" id="KW-1185">Reference proteome</keyword>
<feature type="domain" description="Spore protein YkvP/CgeB glycosyl transferase-like" evidence="4">
    <location>
        <begin position="673"/>
        <end position="798"/>
    </location>
</feature>
<dbReference type="PANTHER" id="PTHR34203">
    <property type="entry name" value="METHYLTRANSFERASE, FKBM FAMILY PROTEIN"/>
    <property type="match status" value="1"/>
</dbReference>
<dbReference type="Pfam" id="PF05050">
    <property type="entry name" value="Methyltransf_21"/>
    <property type="match status" value="1"/>
</dbReference>
<gene>
    <name evidence="5" type="ORF">EKO23_19710</name>
</gene>
<dbReference type="Pfam" id="PF13524">
    <property type="entry name" value="Glyco_trans_1_2"/>
    <property type="match status" value="1"/>
</dbReference>
<evidence type="ECO:0000313" key="5">
    <source>
        <dbReference type="EMBL" id="RYP83160.1"/>
    </source>
</evidence>
<dbReference type="InterPro" id="IPR055259">
    <property type="entry name" value="YkvP/CgeB_Glyco_trans-like"/>
</dbReference>
<feature type="coiled-coil region" evidence="1">
    <location>
        <begin position="298"/>
        <end position="375"/>
    </location>
</feature>
<dbReference type="InterPro" id="IPR029063">
    <property type="entry name" value="SAM-dependent_MTases_sf"/>
</dbReference>
<reference evidence="5 6" key="1">
    <citation type="submission" date="2019-01" db="EMBL/GenBank/DDBJ databases">
        <title>Nocardioides guangzhouensis sp. nov., an actinobacterium isolated from soil.</title>
        <authorList>
            <person name="Fu Y."/>
            <person name="Cai Y."/>
            <person name="Lin Z."/>
            <person name="Chen P."/>
        </authorList>
    </citation>
    <scope>NUCLEOTIDE SEQUENCE [LARGE SCALE GENOMIC DNA]</scope>
    <source>
        <strain evidence="5 6">130</strain>
    </source>
</reference>
<dbReference type="PANTHER" id="PTHR34203:SF15">
    <property type="entry name" value="SLL1173 PROTEIN"/>
    <property type="match status" value="1"/>
</dbReference>
<dbReference type="NCBIfam" id="TIGR01444">
    <property type="entry name" value="fkbM_fam"/>
    <property type="match status" value="1"/>
</dbReference>
<evidence type="ECO:0000259" key="4">
    <source>
        <dbReference type="Pfam" id="PF13524"/>
    </source>
</evidence>
<comment type="caution">
    <text evidence="5">The sequence shown here is derived from an EMBL/GenBank/DDBJ whole genome shotgun (WGS) entry which is preliminary data.</text>
</comment>
<dbReference type="EMBL" id="SDKM01000036">
    <property type="protein sequence ID" value="RYP83160.1"/>
    <property type="molecule type" value="Genomic_DNA"/>
</dbReference>
<sequence length="1540" mass="172596">MTHRDMDAELPMTEVHWHDLAYPIVLPHHQTDYIQGGVMRTGEPYELEMLEAMVTFLGDGELVLDVGANIGNHALFLAHATSARVIAFEPNVELVEAILESARLGGVEERVEVRHCALGAKSLRGRLDDLDQTNLGGQTVTEDPDGPFEIRRLDDEQLPGKVRAIKIDVEGMELDVLTGAQTIMANDNPLLYVECLDRDEFDEVEAWLLERGYGLADTFNATPTHLFRPVDDAPQGSVRDALRRSVHARYALEDRYRRMSGFLKRSKDREAVTRDEIITLREGLDERTFQFKSAQAAFERVRGEALVYRRQRDELEQRLADAAAEVRAKHQEIARIGKENAKLARHRERKNAQESKHLRRKIRRLQAALKDLENSRSVRMSRALRDAGRSPRGVARLARDSVGIMRSPARGGSQSTRTEVAREPISRAARPAGPQPAARSTSPSPYHILVPKGGPRGFDLEALGRREEIARRAGAALDLRLAGGGPRPRIAAITDDFTRHGLSHECEWLDLLPHSWEEAIVEFEPDILFVESAWRGMTGAWHNTVPHLPQELRDILAYCERKGIPRLFWNKEDPPHFETFVRTAAEFDHVYTTDIDCVPRYRAVLGHDRVHFMPFACQPRVHNPRESRRRRPGLAFAGGYYTRYRARMRDLEQLLEGASDVMPVDIYDRMLGTTHDEYRFPEQYEHLIVGTLAPDDLDVAYKGYRFAMNLNSIKGSQSMFARRAYELLASGTVTVSNYAHGLRVMLGDLIPMGDSREWTSRTLTELSADPEAYDRLRLMGVRKVHQEHTWAARRDFLLASASGRPFRLEEPSVGVLFVVDGAEDVERARTALARQTGVAVDTTFVTDDRAAIARLEAEGLTYISPAHLGARPSAEFCSGAVGLAVMNAKDWHGPTYLLDLVLASLYSGDQVVGRASFAAVEEGTLVKPTNGWAYTGCHGLLARTSLVAREACDEVRAGSLLEDEPETLAGFSQFTIDRFDYCWDGAALEAAQLEELLGSSTTMSTGYRLEDVHRFVETSGGEPAQRERLVLSTQAMLDVRGPRDDVSVEVSGETVAYTSGLPEDKHIYWWLRRRIPVTEIAHDGELKLRLETSGDLDLMMAIRYFDSSGNVVHSTVRPSNRGVALPVPQEAIEVGFALRLRGPGAGKVHEFALDHPVVDPPIMPGTGEYLVLTDNYPSYEDLYRNGFVHSRVREYRDAGLAVDVFRFKEGEPLGYHEFEGVEVTTGSTHALRATLENGHHKHVLVHFLNPAMWAVLREYADDLKVTVWVHGAEVQPWWRRRFNFTNSTELERAKEASELRQAFWRGLVDDLPAKTHFVFVSRYFADEVMDDLNRSIPEDQVHVVHNPVNTSLFGYVPKQRQDRLRILSIRPFASAKYANDLSVAAVLDLSTEPWFDELHFRFIGDGPLFEETMKPIMGLPNVEVTRGFLTQGEIASLHRQYGVFLAPTRMDAQGVSKDEAMSSGLVPVTSGVTAIPEFVSDREGYLAGLDDATGLADAIRDLYHNPDKFTAKSAAAAARVRQQTATSVVLPQELALVARA</sequence>
<organism evidence="5 6">
    <name type="scientific">Nocardioides guangzhouensis</name>
    <dbReference type="NCBI Taxonomy" id="2497878"/>
    <lineage>
        <taxon>Bacteria</taxon>
        <taxon>Bacillati</taxon>
        <taxon>Actinomycetota</taxon>
        <taxon>Actinomycetes</taxon>
        <taxon>Propionibacteriales</taxon>
        <taxon>Nocardioidaceae</taxon>
        <taxon>Nocardioides</taxon>
    </lineage>
</organism>
<dbReference type="CDD" id="cd03801">
    <property type="entry name" value="GT4_PimA-like"/>
    <property type="match status" value="1"/>
</dbReference>
<dbReference type="SUPFAM" id="SSF53756">
    <property type="entry name" value="UDP-Glycosyltransferase/glycogen phosphorylase"/>
    <property type="match status" value="1"/>
</dbReference>
<dbReference type="InterPro" id="IPR006342">
    <property type="entry name" value="FkbM_mtfrase"/>
</dbReference>
<dbReference type="Gene3D" id="3.40.50.150">
    <property type="entry name" value="Vaccinia Virus protein VP39"/>
    <property type="match status" value="1"/>
</dbReference>
<protein>
    <submittedName>
        <fullName evidence="5">FkbM family methyltransferase</fullName>
    </submittedName>
</protein>
<proteinExistence type="predicted"/>
<dbReference type="InterPro" id="IPR052514">
    <property type="entry name" value="SAM-dependent_MTase"/>
</dbReference>
<dbReference type="SUPFAM" id="SSF53335">
    <property type="entry name" value="S-adenosyl-L-methionine-dependent methyltransferases"/>
    <property type="match status" value="1"/>
</dbReference>
<evidence type="ECO:0000256" key="2">
    <source>
        <dbReference type="SAM" id="MobiDB-lite"/>
    </source>
</evidence>
<dbReference type="CDD" id="cd02440">
    <property type="entry name" value="AdoMet_MTases"/>
    <property type="match status" value="1"/>
</dbReference>
<dbReference type="OrthoDB" id="6713581at2"/>
<dbReference type="GO" id="GO:0032259">
    <property type="term" value="P:methylation"/>
    <property type="evidence" value="ECO:0007669"/>
    <property type="project" value="UniProtKB-KW"/>
</dbReference>
<feature type="domain" description="Methyltransferase FkbM" evidence="3">
    <location>
        <begin position="65"/>
        <end position="213"/>
    </location>
</feature>
<keyword evidence="5" id="KW-0808">Transferase</keyword>
<dbReference type="Gene3D" id="3.40.50.2000">
    <property type="entry name" value="Glycogen Phosphorylase B"/>
    <property type="match status" value="2"/>
</dbReference>
<dbReference type="Pfam" id="PF13692">
    <property type="entry name" value="Glyco_trans_1_4"/>
    <property type="match status" value="1"/>
</dbReference>
<feature type="compositionally biased region" description="Low complexity" evidence="2">
    <location>
        <begin position="427"/>
        <end position="439"/>
    </location>
</feature>
<name>A0A4Q4Z5U4_9ACTN</name>
<dbReference type="Proteomes" id="UP000295198">
    <property type="component" value="Unassembled WGS sequence"/>
</dbReference>
<dbReference type="GO" id="GO:0008168">
    <property type="term" value="F:methyltransferase activity"/>
    <property type="evidence" value="ECO:0007669"/>
    <property type="project" value="UniProtKB-KW"/>
</dbReference>
<keyword evidence="5" id="KW-0489">Methyltransferase</keyword>
<keyword evidence="1" id="KW-0175">Coiled coil</keyword>
<evidence type="ECO:0000313" key="6">
    <source>
        <dbReference type="Proteomes" id="UP000295198"/>
    </source>
</evidence>
<feature type="region of interest" description="Disordered" evidence="2">
    <location>
        <begin position="405"/>
        <end position="446"/>
    </location>
</feature>
<accession>A0A4Q4Z5U4</accession>